<dbReference type="EMBL" id="JRLF01000014">
    <property type="protein sequence ID" value="KQB38458.1"/>
    <property type="molecule type" value="Genomic_DNA"/>
</dbReference>
<dbReference type="STRING" id="362413.RC62_1813"/>
<evidence type="ECO:0000313" key="1">
    <source>
        <dbReference type="EMBL" id="KQB38458.1"/>
    </source>
</evidence>
<comment type="caution">
    <text evidence="1">The sequence shown here is derived from an EMBL/GenBank/DDBJ whole genome shotgun (WGS) entry which is preliminary data.</text>
</comment>
<gene>
    <name evidence="1" type="ORF">RC62_1813</name>
</gene>
<name>A0A0Q1BDD5_9FLAO</name>
<accession>A0A0Q1BDD5</accession>
<proteinExistence type="predicted"/>
<reference evidence="1 2" key="1">
    <citation type="submission" date="2014-09" db="EMBL/GenBank/DDBJ databases">
        <title>Genome sequence of Flavobacterium aquidurense RC62.</title>
        <authorList>
            <person name="Kim J.F."/>
            <person name="Kwak M.-J."/>
        </authorList>
    </citation>
    <scope>NUCLEOTIDE SEQUENCE [LARGE SCALE GENOMIC DNA]</scope>
    <source>
        <strain evidence="1 2">RC62</strain>
    </source>
</reference>
<dbReference type="Proteomes" id="UP000050443">
    <property type="component" value="Unassembled WGS sequence"/>
</dbReference>
<evidence type="ECO:0000313" key="2">
    <source>
        <dbReference type="Proteomes" id="UP000050443"/>
    </source>
</evidence>
<protein>
    <submittedName>
        <fullName evidence="1">Uncharacterized protein</fullName>
    </submittedName>
</protein>
<organism evidence="1 2">
    <name type="scientific">Flavobacterium aquidurense</name>
    <dbReference type="NCBI Taxonomy" id="362413"/>
    <lineage>
        <taxon>Bacteria</taxon>
        <taxon>Pseudomonadati</taxon>
        <taxon>Bacteroidota</taxon>
        <taxon>Flavobacteriia</taxon>
        <taxon>Flavobacteriales</taxon>
        <taxon>Flavobacteriaceae</taxon>
        <taxon>Flavobacterium</taxon>
    </lineage>
</organism>
<dbReference type="AlphaFoldDB" id="A0A0Q1BDD5"/>
<dbReference type="PATRIC" id="fig|362413.3.peg.1766"/>
<sequence>MGFFVFIANSNKITRTSTLLIFNENKTKKLHQFHTLFKEKKYL</sequence>